<dbReference type="SUPFAM" id="SSF47413">
    <property type="entry name" value="lambda repressor-like DNA-binding domains"/>
    <property type="match status" value="1"/>
</dbReference>
<evidence type="ECO:0000259" key="1">
    <source>
        <dbReference type="PROSITE" id="PS50943"/>
    </source>
</evidence>
<accession>A0A8J6IQP7</accession>
<proteinExistence type="predicted"/>
<reference evidence="2" key="1">
    <citation type="submission" date="2020-08" db="EMBL/GenBank/DDBJ databases">
        <authorList>
            <person name="Liu C."/>
            <person name="Sun Q."/>
        </authorList>
    </citation>
    <scope>NUCLEOTIDE SEQUENCE</scope>
    <source>
        <strain evidence="2">NSJ-65</strain>
    </source>
</reference>
<dbReference type="Gene3D" id="1.10.260.40">
    <property type="entry name" value="lambda repressor-like DNA-binding domains"/>
    <property type="match status" value="1"/>
</dbReference>
<protein>
    <submittedName>
        <fullName evidence="2">Helix-turn-helix domain-containing protein</fullName>
    </submittedName>
</protein>
<dbReference type="InterPro" id="IPR001387">
    <property type="entry name" value="Cro/C1-type_HTH"/>
</dbReference>
<sequence length="57" mass="5853">MTALCRETGISPSALSNYRAGRIKRLSVDKLSKTSGYFGATTGSLLGKICIGPGCSG</sequence>
<dbReference type="InterPro" id="IPR010982">
    <property type="entry name" value="Lambda_DNA-bd_dom_sf"/>
</dbReference>
<evidence type="ECO:0000313" key="3">
    <source>
        <dbReference type="Proteomes" id="UP000597668"/>
    </source>
</evidence>
<dbReference type="Pfam" id="PF13443">
    <property type="entry name" value="HTH_26"/>
    <property type="match status" value="1"/>
</dbReference>
<dbReference type="EMBL" id="JACOGI010000003">
    <property type="protein sequence ID" value="MBC3517285.1"/>
    <property type="molecule type" value="Genomic_DNA"/>
</dbReference>
<dbReference type="Proteomes" id="UP000597668">
    <property type="component" value="Unassembled WGS sequence"/>
</dbReference>
<gene>
    <name evidence="2" type="ORF">H8K20_12880</name>
</gene>
<dbReference type="RefSeq" id="WP_186488700.1">
    <property type="nucleotide sequence ID" value="NZ_JACOGI010000003.1"/>
</dbReference>
<name>A0A8J6IQP7_9FIRM</name>
<organism evidence="2 3">
    <name type="scientific">Neobittarella massiliensis</name>
    <name type="common">ex Bilen et al. 2018</name>
    <dbReference type="NCBI Taxonomy" id="2041842"/>
    <lineage>
        <taxon>Bacteria</taxon>
        <taxon>Bacillati</taxon>
        <taxon>Bacillota</taxon>
        <taxon>Clostridia</taxon>
        <taxon>Eubacteriales</taxon>
        <taxon>Oscillospiraceae</taxon>
        <taxon>Neobittarella (ex Bilen et al. 2018)</taxon>
    </lineage>
</organism>
<evidence type="ECO:0000313" key="2">
    <source>
        <dbReference type="EMBL" id="MBC3517285.1"/>
    </source>
</evidence>
<dbReference type="PROSITE" id="PS50943">
    <property type="entry name" value="HTH_CROC1"/>
    <property type="match status" value="1"/>
</dbReference>
<keyword evidence="3" id="KW-1185">Reference proteome</keyword>
<feature type="domain" description="HTH cro/C1-type" evidence="1">
    <location>
        <begin position="1"/>
        <end position="45"/>
    </location>
</feature>
<dbReference type="GO" id="GO:0003677">
    <property type="term" value="F:DNA binding"/>
    <property type="evidence" value="ECO:0007669"/>
    <property type="project" value="InterPro"/>
</dbReference>
<comment type="caution">
    <text evidence="2">The sequence shown here is derived from an EMBL/GenBank/DDBJ whole genome shotgun (WGS) entry which is preliminary data.</text>
</comment>
<dbReference type="AlphaFoldDB" id="A0A8J6IQP7"/>